<proteinExistence type="predicted"/>
<name>L8WQF9_THACA</name>
<dbReference type="STRING" id="983506.L8WQF9"/>
<comment type="caution">
    <text evidence="1">The sequence shown here is derived from an EMBL/GenBank/DDBJ whole genome shotgun (WGS) entry which is preliminary data.</text>
</comment>
<organism evidence="1 2">
    <name type="scientific">Thanatephorus cucumeris (strain AG1-IA)</name>
    <name type="common">Rice sheath blight fungus</name>
    <name type="synonym">Rhizoctonia solani</name>
    <dbReference type="NCBI Taxonomy" id="983506"/>
    <lineage>
        <taxon>Eukaryota</taxon>
        <taxon>Fungi</taxon>
        <taxon>Dikarya</taxon>
        <taxon>Basidiomycota</taxon>
        <taxon>Agaricomycotina</taxon>
        <taxon>Agaricomycetes</taxon>
        <taxon>Cantharellales</taxon>
        <taxon>Ceratobasidiaceae</taxon>
        <taxon>Rhizoctonia</taxon>
        <taxon>Rhizoctonia solani AG-1</taxon>
    </lineage>
</organism>
<evidence type="ECO:0000313" key="2">
    <source>
        <dbReference type="Proteomes" id="UP000011668"/>
    </source>
</evidence>
<sequence length="499" mass="55258">MRSNVITRTHPAIYQRQEPGVGFRWTNKRSNKTLPCLEKESVMILWRTISLDGRTKCGVTLCDMAGHLALYFSGWGGPPGRGGELPETSPYARDSKGPEYGCFEAGHRVWIERSEARDRAKGDDIPSAVRNERAKRKKGGRTRVMELGTRGFSRAVDFSFRSHKHRLPVILYSERWGPVAPSAIQKETGAFAFSFEPDYRPRGLARFFGSVSRVGFCLVAHGGLYIASAGRVPKLRPNFQQPAAPTTFKTRPVLGHVNLMTDTLIANSNVDDLRAIVRSLLATGPPATASAFAAVARSRLAQSCPKTPPHPSSLFTHLNTSSDPRPTPALYDLLARSRAHFGAGMGFHSLTLLVVIVRATVDLRWTEDGPLADTLAVVDGDIAQAVQSSKEELMAGRVEDMNMARKVVDELRTAMREVSLVVELWGADFPYERGLANLESLNTLLNYHHFAPALLAQFTGLRQLTFRTFERARSSTPASLFEPGLPRLFAPWMRAMSWI</sequence>
<gene>
    <name evidence="1" type="ORF">AG1IA_07393</name>
</gene>
<protein>
    <submittedName>
        <fullName evidence="1">Uncharacterized protein</fullName>
    </submittedName>
</protein>
<evidence type="ECO:0000313" key="1">
    <source>
        <dbReference type="EMBL" id="ELU38579.1"/>
    </source>
</evidence>
<dbReference type="EMBL" id="AFRT01002125">
    <property type="protein sequence ID" value="ELU38579.1"/>
    <property type="molecule type" value="Genomic_DNA"/>
</dbReference>
<keyword evidence="2" id="KW-1185">Reference proteome</keyword>
<dbReference type="HOGENOM" id="CLU_546503_0_0_1"/>
<dbReference type="OrthoDB" id="3219836at2759"/>
<dbReference type="AlphaFoldDB" id="L8WQF9"/>
<accession>L8WQF9</accession>
<reference evidence="1 2" key="1">
    <citation type="journal article" date="2013" name="Nat. Commun.">
        <title>The evolution and pathogenic mechanisms of the rice sheath blight pathogen.</title>
        <authorList>
            <person name="Zheng A."/>
            <person name="Lin R."/>
            <person name="Xu L."/>
            <person name="Qin P."/>
            <person name="Tang C."/>
            <person name="Ai P."/>
            <person name="Zhang D."/>
            <person name="Liu Y."/>
            <person name="Sun Z."/>
            <person name="Feng H."/>
            <person name="Wang Y."/>
            <person name="Chen Y."/>
            <person name="Liang X."/>
            <person name="Fu R."/>
            <person name="Li Q."/>
            <person name="Zhang J."/>
            <person name="Yu X."/>
            <person name="Xie Z."/>
            <person name="Ding L."/>
            <person name="Guan P."/>
            <person name="Tang J."/>
            <person name="Liang Y."/>
            <person name="Wang S."/>
            <person name="Deng Q."/>
            <person name="Li S."/>
            <person name="Zhu J."/>
            <person name="Wang L."/>
            <person name="Liu H."/>
            <person name="Li P."/>
        </authorList>
    </citation>
    <scope>NUCLEOTIDE SEQUENCE [LARGE SCALE GENOMIC DNA]</scope>
    <source>
        <strain evidence="2">AG-1 IA</strain>
    </source>
</reference>
<dbReference type="Proteomes" id="UP000011668">
    <property type="component" value="Unassembled WGS sequence"/>
</dbReference>